<dbReference type="PRINTS" id="PR00364">
    <property type="entry name" value="DISEASERSIST"/>
</dbReference>
<dbReference type="Pfam" id="PF00931">
    <property type="entry name" value="NB-ARC"/>
    <property type="match status" value="1"/>
</dbReference>
<dbReference type="Gene3D" id="1.10.8.430">
    <property type="entry name" value="Helical domain of apoptotic protease-activating factors"/>
    <property type="match status" value="1"/>
</dbReference>
<dbReference type="GO" id="GO:0007165">
    <property type="term" value="P:signal transduction"/>
    <property type="evidence" value="ECO:0007669"/>
    <property type="project" value="InterPro"/>
</dbReference>
<dbReference type="InterPro" id="IPR000157">
    <property type="entry name" value="TIR_dom"/>
</dbReference>
<sequence length="1152" mass="129094">MKRKREQERAGTSHAVLDDFDVFLNHRGPDAKATFVAHLEEALRCAGFRPFLDGRSLMKGNPALQSIDQALEVAKVHVAIVSKRYAESKYCLTELVAMMRSGKPVIPVFYGVEPVDLRWVENGAFAKAFVKHKSRGRTQTKLQEWRDALQALSKITGFRSADYKRDEALLKRDVVNEVSRLTPSNQPVDVEQFRVGLDGSVNRCIQMLEDMGAGPGMLGLVGMGGIGKTTLAREIYNHFVTRRTFKHMTFLEIHRDSSTSNVEVRPTQSMDLRKQLLWDLLSVRDNASKSNYSSWFQKLSSLGPVFIAVDDVHKLGQFEELIPFTSALHPESRVVVTSRDREVFNIVAGKSKLNHHVFDVCTLDWNEANMLFNWHAFQAKEAAKGYESVAEDVVRACSGVPLALKVVGSSLFDKKWDGDKETIWQEAVLMSKKNKGVMDVLTWSYDSLPESEKHMFLDITCLFLGRSKEEAFAYWRSCKDCMSCGRVPWPHMSLRNLINKNLVMSIQDYHLQGGFKVHDLLKELGQEIGMRTKRHFVNGRDAEAIVTKNQGSENTMGLNLVRSKIQEFNAENFTSMPNLHYLQLPRGCKVNGDFRSMSRDLRSLRWQAMPFTHVPTGLNLSLLTKLDFSRSTSLVQLWTKSNNSLESCSNLRLLNLNYCTSITRLPDSMGQSLQELRLVNCKKLEMLPPSIQHLKGLTFLDLRGCTSLKALPDSVGALPNLKDLSAYNCTSLQALPTSIGHLSSLETLYIGANPGCQISSEDIGSGSAWTRLWQLQLENCCGLGSRLDYDAMKSLTILSLKDSALTELPESMGKLIRLRFLTIQCERLQCLPNAIGDLKMLVFLTLTQCLNLTRLPKSLGAISSLEHIAIRNCPVRKLPKSLGSLSKLRRFWIRDCKNLQKLPSSIRFLRSLQDFEFVNCGSREAKGASSTGLQDLLECGALGTLKIQDSTFTEVVESLGQSVPLDQLAVGCERLQWLPNSFGYLKRLLILELARCLHLTRLPKNLGAITSLERLTIRCCPIRKLPRSISLLSQLLELKIIGCKNLEKLPTSVRKLLSLLMFKLKDCGSIEAMGALTTLQGLPIWGSTSITKLPASLGIVSTLIVYSNSSFFYGYRSSSYDTLQVLEEDDSGFLKACQHKVSGKLALLRGVH</sequence>
<keyword evidence="4" id="KW-1185">Reference proteome</keyword>
<evidence type="ECO:0000313" key="3">
    <source>
        <dbReference type="EMBL" id="KAG0583033.1"/>
    </source>
</evidence>
<dbReference type="SUPFAM" id="SSF52058">
    <property type="entry name" value="L domain-like"/>
    <property type="match status" value="1"/>
</dbReference>
<dbReference type="SMART" id="SM00255">
    <property type="entry name" value="TIR"/>
    <property type="match status" value="1"/>
</dbReference>
<dbReference type="Proteomes" id="UP000822688">
    <property type="component" value="Chromosome 3"/>
</dbReference>
<dbReference type="SUPFAM" id="SSF52200">
    <property type="entry name" value="Toll/Interleukin receptor TIR domain"/>
    <property type="match status" value="1"/>
</dbReference>
<organism evidence="3 4">
    <name type="scientific">Ceratodon purpureus</name>
    <name type="common">Fire moss</name>
    <name type="synonym">Dicranum purpureum</name>
    <dbReference type="NCBI Taxonomy" id="3225"/>
    <lineage>
        <taxon>Eukaryota</taxon>
        <taxon>Viridiplantae</taxon>
        <taxon>Streptophyta</taxon>
        <taxon>Embryophyta</taxon>
        <taxon>Bryophyta</taxon>
        <taxon>Bryophytina</taxon>
        <taxon>Bryopsida</taxon>
        <taxon>Dicranidae</taxon>
        <taxon>Pseudoditrichales</taxon>
        <taxon>Ditrichaceae</taxon>
        <taxon>Ceratodon</taxon>
    </lineage>
</organism>
<dbReference type="PROSITE" id="PS50104">
    <property type="entry name" value="TIR"/>
    <property type="match status" value="1"/>
</dbReference>
<dbReference type="EMBL" id="CM026423">
    <property type="protein sequence ID" value="KAG0583033.1"/>
    <property type="molecule type" value="Genomic_DNA"/>
</dbReference>
<dbReference type="InterPro" id="IPR032675">
    <property type="entry name" value="LRR_dom_sf"/>
</dbReference>
<gene>
    <name evidence="3" type="ORF">KC19_3G103600</name>
</gene>
<feature type="domain" description="TIR" evidence="2">
    <location>
        <begin position="18"/>
        <end position="182"/>
    </location>
</feature>
<dbReference type="Gene3D" id="3.40.50.300">
    <property type="entry name" value="P-loop containing nucleotide triphosphate hydrolases"/>
    <property type="match status" value="1"/>
</dbReference>
<dbReference type="Gene3D" id="3.80.10.10">
    <property type="entry name" value="Ribonuclease Inhibitor"/>
    <property type="match status" value="2"/>
</dbReference>
<dbReference type="InterPro" id="IPR035897">
    <property type="entry name" value="Toll_tir_struct_dom_sf"/>
</dbReference>
<evidence type="ECO:0000256" key="1">
    <source>
        <dbReference type="ARBA" id="ARBA00022737"/>
    </source>
</evidence>
<dbReference type="InterPro" id="IPR044974">
    <property type="entry name" value="Disease_R_plants"/>
</dbReference>
<dbReference type="AlphaFoldDB" id="A0A8T0IKR2"/>
<dbReference type="Gene3D" id="3.40.50.10140">
    <property type="entry name" value="Toll/interleukin-1 receptor homology (TIR) domain"/>
    <property type="match status" value="1"/>
</dbReference>
<evidence type="ECO:0000313" key="4">
    <source>
        <dbReference type="Proteomes" id="UP000822688"/>
    </source>
</evidence>
<protein>
    <recommendedName>
        <fullName evidence="2">TIR domain-containing protein</fullName>
    </recommendedName>
</protein>
<dbReference type="InterPro" id="IPR002182">
    <property type="entry name" value="NB-ARC"/>
</dbReference>
<dbReference type="Pfam" id="PF23598">
    <property type="entry name" value="LRR_14"/>
    <property type="match status" value="2"/>
</dbReference>
<dbReference type="SUPFAM" id="SSF52540">
    <property type="entry name" value="P-loop containing nucleoside triphosphate hydrolases"/>
    <property type="match status" value="1"/>
</dbReference>
<dbReference type="PANTHER" id="PTHR11017:SF579">
    <property type="entry name" value="TIR DOMAIN-CONTAINING PROTEIN"/>
    <property type="match status" value="1"/>
</dbReference>
<keyword evidence="1" id="KW-0677">Repeat</keyword>
<reference evidence="3" key="1">
    <citation type="submission" date="2020-06" db="EMBL/GenBank/DDBJ databases">
        <title>WGS assembly of Ceratodon purpureus strain R40.</title>
        <authorList>
            <person name="Carey S.B."/>
            <person name="Jenkins J."/>
            <person name="Shu S."/>
            <person name="Lovell J.T."/>
            <person name="Sreedasyam A."/>
            <person name="Maumus F."/>
            <person name="Tiley G.P."/>
            <person name="Fernandez-Pozo N."/>
            <person name="Barry K."/>
            <person name="Chen C."/>
            <person name="Wang M."/>
            <person name="Lipzen A."/>
            <person name="Daum C."/>
            <person name="Saski C.A."/>
            <person name="Payton A.C."/>
            <person name="Mcbreen J.C."/>
            <person name="Conrad R.E."/>
            <person name="Kollar L.M."/>
            <person name="Olsson S."/>
            <person name="Huttunen S."/>
            <person name="Landis J.B."/>
            <person name="Wickett N.J."/>
            <person name="Johnson M.G."/>
            <person name="Rensing S.A."/>
            <person name="Grimwood J."/>
            <person name="Schmutz J."/>
            <person name="Mcdaniel S.F."/>
        </authorList>
    </citation>
    <scope>NUCLEOTIDE SEQUENCE</scope>
    <source>
        <strain evidence="3">R40</strain>
    </source>
</reference>
<comment type="caution">
    <text evidence="3">The sequence shown here is derived from an EMBL/GenBank/DDBJ whole genome shotgun (WGS) entry which is preliminary data.</text>
</comment>
<proteinExistence type="predicted"/>
<dbReference type="InterPro" id="IPR055414">
    <property type="entry name" value="LRR_R13L4/SHOC2-like"/>
</dbReference>
<accession>A0A8T0IKR2</accession>
<dbReference type="SUPFAM" id="SSF52047">
    <property type="entry name" value="RNI-like"/>
    <property type="match status" value="1"/>
</dbReference>
<dbReference type="PANTHER" id="PTHR11017">
    <property type="entry name" value="LEUCINE-RICH REPEAT-CONTAINING PROTEIN"/>
    <property type="match status" value="1"/>
</dbReference>
<dbReference type="GO" id="GO:0043531">
    <property type="term" value="F:ADP binding"/>
    <property type="evidence" value="ECO:0007669"/>
    <property type="project" value="InterPro"/>
</dbReference>
<dbReference type="Pfam" id="PF01582">
    <property type="entry name" value="TIR"/>
    <property type="match status" value="1"/>
</dbReference>
<dbReference type="GO" id="GO:0006952">
    <property type="term" value="P:defense response"/>
    <property type="evidence" value="ECO:0007669"/>
    <property type="project" value="UniProtKB-KW"/>
</dbReference>
<dbReference type="GO" id="GO:0051707">
    <property type="term" value="P:response to other organism"/>
    <property type="evidence" value="ECO:0007669"/>
    <property type="project" value="UniProtKB-ARBA"/>
</dbReference>
<evidence type="ECO:0000259" key="2">
    <source>
        <dbReference type="PROSITE" id="PS50104"/>
    </source>
</evidence>
<dbReference type="InterPro" id="IPR042197">
    <property type="entry name" value="Apaf_helical"/>
</dbReference>
<name>A0A8T0IKR2_CERPU</name>
<dbReference type="InterPro" id="IPR027417">
    <property type="entry name" value="P-loop_NTPase"/>
</dbReference>